<evidence type="ECO:0000256" key="2">
    <source>
        <dbReference type="SAM" id="Phobius"/>
    </source>
</evidence>
<dbReference type="RefSeq" id="WP_167923738.1">
    <property type="nucleotide sequence ID" value="NZ_JAATVY010000002.1"/>
</dbReference>
<keyword evidence="2" id="KW-1133">Transmembrane helix</keyword>
<feature type="transmembrane region" description="Helical" evidence="2">
    <location>
        <begin position="243"/>
        <end position="262"/>
    </location>
</feature>
<sequence>MNGDGEATRSTGADAPEGSVADGDAGSRPPGEDVTPAKDTQPAEASATATDTQPAEASATPATDTQGPADPWGAFAPQPALAPSRARRWAGRVGRVLGHEWTVASVLGVLLAVAMTWPSALRPSDTLPEDLGDPPLVAWILAWSGHAVTHDPTALWHTNAFYPNRYSLAFSDTLLGYLPADVIGTGWVAAILRYNLLFIFAFALASVGAYALVRQLGANRVGAAVAGVAYAYAPWRYSQAGHLHIMSSGGIVLALAMLARGHGFSLRGGYRRDLVRPGWVIAGWLVAAWQITIGFGIGIVFGYVLAGCVLTGLLAWLLRRWRPPRRLVLFNLVGGAVFAAVTALMAYPFLRVMQIYPNVQRTVADLKHFSPPVRGLFVAPRESLLWGTLHTTVRESLPFPPEMTLLPGFTLIGLAVAGLVVSAWSVRARILLAAAVVVSAICVLGTNGPFHGWLGYVALYHLPGLNALRTPGRLISWTTLLLGILAAGALTGFARRGEEARGDRVSGRPEALLRIAALIPLALVVAEGINRMPHPVVPAPPAGLAKLPGPLLILPQEPLDDELYMLWSTNGFPTMVNGLSGYEPPRRAQLRTAGEKFPAPESVDELRAAGVRTVVVLRSQENDPLKLTADTEALGINREDRGDMVIYTLNP</sequence>
<keyword evidence="2" id="KW-0472">Membrane</keyword>
<protein>
    <recommendedName>
        <fullName evidence="5">4-amino-4-deoxy-L-arabinose transferase-like glycosyltransferase</fullName>
    </recommendedName>
</protein>
<evidence type="ECO:0000313" key="3">
    <source>
        <dbReference type="EMBL" id="NJC68855.1"/>
    </source>
</evidence>
<evidence type="ECO:0000256" key="1">
    <source>
        <dbReference type="SAM" id="MobiDB-lite"/>
    </source>
</evidence>
<evidence type="ECO:0000313" key="4">
    <source>
        <dbReference type="Proteomes" id="UP000722989"/>
    </source>
</evidence>
<feature type="transmembrane region" description="Helical" evidence="2">
    <location>
        <begin position="329"/>
        <end position="350"/>
    </location>
</feature>
<reference evidence="3 4" key="1">
    <citation type="submission" date="2020-03" db="EMBL/GenBank/DDBJ databases">
        <title>WGS of the type strain of Planosporangium spp.</title>
        <authorList>
            <person name="Thawai C."/>
        </authorList>
    </citation>
    <scope>NUCLEOTIDE SEQUENCE [LARGE SCALE GENOMIC DNA]</scope>
    <source>
        <strain evidence="3 4">TBRC 5610</strain>
    </source>
</reference>
<name>A0ABX0XU96_9ACTN</name>
<keyword evidence="4" id="KW-1185">Reference proteome</keyword>
<feature type="transmembrane region" description="Helical" evidence="2">
    <location>
        <begin position="405"/>
        <end position="424"/>
    </location>
</feature>
<dbReference type="EMBL" id="JAATVY010000002">
    <property type="protein sequence ID" value="NJC68855.1"/>
    <property type="molecule type" value="Genomic_DNA"/>
</dbReference>
<feature type="transmembrane region" description="Helical" evidence="2">
    <location>
        <begin position="194"/>
        <end position="213"/>
    </location>
</feature>
<feature type="transmembrane region" description="Helical" evidence="2">
    <location>
        <begin position="474"/>
        <end position="494"/>
    </location>
</feature>
<accession>A0ABX0XU96</accession>
<dbReference type="Proteomes" id="UP000722989">
    <property type="component" value="Unassembled WGS sequence"/>
</dbReference>
<keyword evidence="2" id="KW-0812">Transmembrane</keyword>
<feature type="transmembrane region" description="Helical" evidence="2">
    <location>
        <begin position="297"/>
        <end position="317"/>
    </location>
</feature>
<comment type="caution">
    <text evidence="3">The sequence shown here is derived from an EMBL/GenBank/DDBJ whole genome shotgun (WGS) entry which is preliminary data.</text>
</comment>
<feature type="compositionally biased region" description="Polar residues" evidence="1">
    <location>
        <begin position="47"/>
        <end position="66"/>
    </location>
</feature>
<proteinExistence type="predicted"/>
<feature type="region of interest" description="Disordered" evidence="1">
    <location>
        <begin position="1"/>
        <end position="80"/>
    </location>
</feature>
<evidence type="ECO:0008006" key="5">
    <source>
        <dbReference type="Google" id="ProtNLM"/>
    </source>
</evidence>
<organism evidence="3 4">
    <name type="scientific">Planosporangium thailandense</name>
    <dbReference type="NCBI Taxonomy" id="765197"/>
    <lineage>
        <taxon>Bacteria</taxon>
        <taxon>Bacillati</taxon>
        <taxon>Actinomycetota</taxon>
        <taxon>Actinomycetes</taxon>
        <taxon>Micromonosporales</taxon>
        <taxon>Micromonosporaceae</taxon>
        <taxon>Planosporangium</taxon>
    </lineage>
</organism>
<feature type="transmembrane region" description="Helical" evidence="2">
    <location>
        <begin position="274"/>
        <end position="291"/>
    </location>
</feature>
<gene>
    <name evidence="3" type="ORF">HC031_03815</name>
</gene>
<feature type="transmembrane region" description="Helical" evidence="2">
    <location>
        <begin position="431"/>
        <end position="454"/>
    </location>
</feature>
<feature type="transmembrane region" description="Helical" evidence="2">
    <location>
        <begin position="96"/>
        <end position="117"/>
    </location>
</feature>